<evidence type="ECO:0000256" key="3">
    <source>
        <dbReference type="ARBA" id="ARBA00022729"/>
    </source>
</evidence>
<dbReference type="GO" id="GO:0006487">
    <property type="term" value="P:protein N-linked glycosylation"/>
    <property type="evidence" value="ECO:0007669"/>
    <property type="project" value="TreeGrafter"/>
</dbReference>
<evidence type="ECO:0000313" key="11">
    <source>
        <dbReference type="Proteomes" id="UP000242180"/>
    </source>
</evidence>
<evidence type="ECO:0000256" key="5">
    <source>
        <dbReference type="ARBA" id="ARBA00022989"/>
    </source>
</evidence>
<feature type="signal peptide" evidence="8">
    <location>
        <begin position="1"/>
        <end position="20"/>
    </location>
</feature>
<feature type="transmembrane region" description="Helical" evidence="7">
    <location>
        <begin position="116"/>
        <end position="137"/>
    </location>
</feature>
<dbReference type="OMA" id="AVEYLFY"/>
<keyword evidence="5 7" id="KW-1133">Transmembrane helix</keyword>
<name>A0A1X2HWQ9_SYNRA</name>
<dbReference type="GO" id="GO:0008250">
    <property type="term" value="C:oligosaccharyltransferase complex"/>
    <property type="evidence" value="ECO:0007669"/>
    <property type="project" value="InterPro"/>
</dbReference>
<feature type="chain" id="PRO_5044221489" evidence="8">
    <location>
        <begin position="21"/>
        <end position="148"/>
    </location>
</feature>
<feature type="transmembrane region" description="Helical" evidence="7">
    <location>
        <begin position="90"/>
        <end position="110"/>
    </location>
</feature>
<comment type="subcellular location">
    <subcellularLocation>
        <location evidence="1">Endoplasmic reticulum membrane</location>
        <topology evidence="1">Multi-pass membrane protein</topology>
    </subcellularLocation>
</comment>
<dbReference type="Pfam" id="PF25147">
    <property type="entry name" value="Ribophorin_II_C"/>
    <property type="match status" value="1"/>
</dbReference>
<evidence type="ECO:0000256" key="6">
    <source>
        <dbReference type="ARBA" id="ARBA00023136"/>
    </source>
</evidence>
<keyword evidence="4" id="KW-0256">Endoplasmic reticulum</keyword>
<evidence type="ECO:0000256" key="7">
    <source>
        <dbReference type="SAM" id="Phobius"/>
    </source>
</evidence>
<dbReference type="Proteomes" id="UP000242180">
    <property type="component" value="Unassembled WGS sequence"/>
</dbReference>
<proteinExistence type="predicted"/>
<feature type="transmembrane region" description="Helical" evidence="7">
    <location>
        <begin position="47"/>
        <end position="70"/>
    </location>
</feature>
<evidence type="ECO:0000313" key="10">
    <source>
        <dbReference type="EMBL" id="ORZ03941.1"/>
    </source>
</evidence>
<dbReference type="PANTHER" id="PTHR12640:SF0">
    <property type="entry name" value="DOLICHYL-DIPHOSPHOOLIGOSACCHARIDE--PROTEIN GLYCOSYLTRANSFERASE SUBUNIT 2"/>
    <property type="match status" value="1"/>
</dbReference>
<keyword evidence="3 8" id="KW-0732">Signal</keyword>
<dbReference type="UniPathway" id="UPA00378"/>
<evidence type="ECO:0000256" key="2">
    <source>
        <dbReference type="ARBA" id="ARBA00022692"/>
    </source>
</evidence>
<evidence type="ECO:0000256" key="8">
    <source>
        <dbReference type="SAM" id="SignalP"/>
    </source>
</evidence>
<dbReference type="InParanoid" id="A0A1X2HWQ9"/>
<dbReference type="PANTHER" id="PTHR12640">
    <property type="entry name" value="RIBOPHORIN II"/>
    <property type="match status" value="1"/>
</dbReference>
<sequence length="148" mass="16522">MNTIVATLFTVCLLFAKAYAAGDEDVFEWRPEIQHIFRDPDAMPSTWFSQAFTLITLSPWLVLLVGWLGIGVTPAKVVSELMAGPSLRMVSIIAFLASLGAIEYVFYLYWTRLNLFQTLPYLAGLVAITFITGQRALTQVQAKRLSSQ</sequence>
<dbReference type="InterPro" id="IPR056790">
    <property type="entry name" value="Ribophorin_II_C"/>
</dbReference>
<keyword evidence="11" id="KW-1185">Reference proteome</keyword>
<dbReference type="OrthoDB" id="432292at2759"/>
<dbReference type="STRING" id="13706.A0A1X2HWQ9"/>
<gene>
    <name evidence="10" type="ORF">BCR43DRAFT_560510</name>
</gene>
<evidence type="ECO:0000259" key="9">
    <source>
        <dbReference type="Pfam" id="PF25147"/>
    </source>
</evidence>
<keyword evidence="6 7" id="KW-0472">Membrane</keyword>
<comment type="caution">
    <text evidence="10">The sequence shown here is derived from an EMBL/GenBank/DDBJ whole genome shotgun (WGS) entry which is preliminary data.</text>
</comment>
<dbReference type="InterPro" id="IPR008814">
    <property type="entry name" value="Swp1"/>
</dbReference>
<evidence type="ECO:0000256" key="1">
    <source>
        <dbReference type="ARBA" id="ARBA00004477"/>
    </source>
</evidence>
<accession>A0A1X2HWQ9</accession>
<organism evidence="10 11">
    <name type="scientific">Syncephalastrum racemosum</name>
    <name type="common">Filamentous fungus</name>
    <dbReference type="NCBI Taxonomy" id="13706"/>
    <lineage>
        <taxon>Eukaryota</taxon>
        <taxon>Fungi</taxon>
        <taxon>Fungi incertae sedis</taxon>
        <taxon>Mucoromycota</taxon>
        <taxon>Mucoromycotina</taxon>
        <taxon>Mucoromycetes</taxon>
        <taxon>Mucorales</taxon>
        <taxon>Syncephalastraceae</taxon>
        <taxon>Syncephalastrum</taxon>
    </lineage>
</organism>
<dbReference type="AlphaFoldDB" id="A0A1X2HWQ9"/>
<evidence type="ECO:0000256" key="4">
    <source>
        <dbReference type="ARBA" id="ARBA00022824"/>
    </source>
</evidence>
<dbReference type="GO" id="GO:0016740">
    <property type="term" value="F:transferase activity"/>
    <property type="evidence" value="ECO:0007669"/>
    <property type="project" value="UniProtKB-KW"/>
</dbReference>
<feature type="domain" description="Ribophorin II C-terminal" evidence="9">
    <location>
        <begin position="37"/>
        <end position="144"/>
    </location>
</feature>
<protein>
    <submittedName>
        <fullName evidence="10">Dolichyl-diphosphooligosaccharide--protein glycosyltransferase subunit Swp1</fullName>
    </submittedName>
</protein>
<keyword evidence="2 7" id="KW-0812">Transmembrane</keyword>
<dbReference type="EMBL" id="MCGN01000001">
    <property type="protein sequence ID" value="ORZ03941.1"/>
    <property type="molecule type" value="Genomic_DNA"/>
</dbReference>
<reference evidence="10 11" key="1">
    <citation type="submission" date="2016-07" db="EMBL/GenBank/DDBJ databases">
        <title>Pervasive Adenine N6-methylation of Active Genes in Fungi.</title>
        <authorList>
            <consortium name="DOE Joint Genome Institute"/>
            <person name="Mondo S.J."/>
            <person name="Dannebaum R.O."/>
            <person name="Kuo R.C."/>
            <person name="Labutti K."/>
            <person name="Haridas S."/>
            <person name="Kuo A."/>
            <person name="Salamov A."/>
            <person name="Ahrendt S.R."/>
            <person name="Lipzen A."/>
            <person name="Sullivan W."/>
            <person name="Andreopoulos W.B."/>
            <person name="Clum A."/>
            <person name="Lindquist E."/>
            <person name="Daum C."/>
            <person name="Ramamoorthy G.K."/>
            <person name="Gryganskyi A."/>
            <person name="Culley D."/>
            <person name="Magnuson J.K."/>
            <person name="James T.Y."/>
            <person name="O'Malley M.A."/>
            <person name="Stajich J.E."/>
            <person name="Spatafora J.W."/>
            <person name="Visel A."/>
            <person name="Grigoriev I.V."/>
        </authorList>
    </citation>
    <scope>NUCLEOTIDE SEQUENCE [LARGE SCALE GENOMIC DNA]</scope>
    <source>
        <strain evidence="10 11">NRRL 2496</strain>
    </source>
</reference>
<keyword evidence="10" id="KW-0808">Transferase</keyword>